<dbReference type="SMART" id="SM00448">
    <property type="entry name" value="REC"/>
    <property type="match status" value="1"/>
</dbReference>
<dbReference type="InterPro" id="IPR008207">
    <property type="entry name" value="Sig_transdc_His_kin_Hpt_dom"/>
</dbReference>
<evidence type="ECO:0000256" key="12">
    <source>
        <dbReference type="ARBA" id="ARBA00023012"/>
    </source>
</evidence>
<dbReference type="SUPFAM" id="SSF141868">
    <property type="entry name" value="EAL domain-like"/>
    <property type="match status" value="1"/>
</dbReference>
<keyword evidence="23" id="KW-1185">Reference proteome</keyword>
<dbReference type="EC" id="2.7.13.3" evidence="3"/>
<evidence type="ECO:0000259" key="19">
    <source>
        <dbReference type="PROSITE" id="PS50883"/>
    </source>
</evidence>
<name>A0ABQ6BGE3_9CAUL</name>
<evidence type="ECO:0000256" key="13">
    <source>
        <dbReference type="ARBA" id="ARBA00023136"/>
    </source>
</evidence>
<dbReference type="PANTHER" id="PTHR45339:SF1">
    <property type="entry name" value="HYBRID SIGNAL TRANSDUCTION HISTIDINE KINASE J"/>
    <property type="match status" value="1"/>
</dbReference>
<evidence type="ECO:0000256" key="1">
    <source>
        <dbReference type="ARBA" id="ARBA00000085"/>
    </source>
</evidence>
<dbReference type="InterPro" id="IPR011006">
    <property type="entry name" value="CheY-like_superfamily"/>
</dbReference>
<keyword evidence="11 16" id="KW-1133">Transmembrane helix</keyword>
<dbReference type="InterPro" id="IPR036641">
    <property type="entry name" value="HPT_dom_sf"/>
</dbReference>
<dbReference type="PANTHER" id="PTHR45339">
    <property type="entry name" value="HYBRID SIGNAL TRANSDUCTION HISTIDINE KINASE J"/>
    <property type="match status" value="1"/>
</dbReference>
<dbReference type="Gene3D" id="6.10.340.10">
    <property type="match status" value="1"/>
</dbReference>
<comment type="caution">
    <text evidence="22">The sequence shown here is derived from an EMBL/GenBank/DDBJ whole genome shotgun (WGS) entry which is preliminary data.</text>
</comment>
<dbReference type="InterPro" id="IPR005467">
    <property type="entry name" value="His_kinase_dom"/>
</dbReference>
<dbReference type="InterPro" id="IPR035919">
    <property type="entry name" value="EAL_sf"/>
</dbReference>
<keyword evidence="5 15" id="KW-0597">Phosphoprotein</keyword>
<sequence length="1116" mass="116781">MGLVLASLVTTCIVTATLSGWIDARRQTALETDRLTQTARVIGSQAADSVRRGDTTGVFVAIRSISQMPGVTYARIAGANGRLLAETGGGVRLNSDAHLAGDGDASLWSVLNSGTLQVSAPILSEGDRVGEITLLSETPGLKARILGAVLISLAGTGIALLAGLLIAFRMARRISQPITQLAAFTNAVRESGDYARMPDIVADGEVGDLVSGFQAMMTGITIRDERIAAHVAGLEEQVSARTAELSIAKDAAEAATSAKSDFLAVMSHEIRTPMNGILALSELLSGSDLPPRQRRYAHVIAKSGKSLLGIINDILDFSKVEAGKLELEAVEVDLAEVAEDVASLFAERALEKGLDLAVFVDPRIPPVIADPTRLRQVISNLANNAIKFTETGGVLLSIEPSPDTPDLYVFGVTDTGPGIPEDKLPRLFEAFSQEDQSTTRKHGGTGLGLTICDRLVKAMGGEWKLSSTVGEGSTFAFEASLPAAGEAVGPHPRVDGLTVAVEAVGPMTGRALARYLDLFGLAVTDQPDGLAALFCGPSVPCRGGPTVVVSATEMEVAPGSCLLSRPVRRCDVMALAAQIRAGEPLAIHENVAGAIPSMVFTGARVLVVDDSEVNREVASEALQRLGVTPSLAEDGAQAVDLLRVQTFDLVLMDGSMPVMDGFEATAAIRAEEAAAGRARTPILALTAHVVGSAANAWRDAGMDGVIHKPFTVGDLARALNSHCGRFAREAAAPAPPAPAPEDRAADDLFDPVIREELAAMARNGRPDFVARVEALYAANAPARLLDLQSAVSAGDLDGAARAAHALKSMSLSLGAAAVARMASTAEGAARAGDVSGIDLAALSSLLDRTLAAALTEADAPPMPAAPSDDAAADLARAVEAGHLGLVYQPMMDRSGSFANKAEALVRWTCPTRGARSPEEFVPQLEAAGVIANLTDFVLERAMRDGASRGDLRISVNASAVEFQRSDFADRVAEAARRATFPLQRLEIEVTETAILDIELAQPTLARLADLGVDVALDDFGSGYTSLHALRRLRFSTLKIDRSFVTRCTEDTASAAIIHAVIGVGRALGMKIVCEGVETEDQVRFLRTAGVHYIQGYVYARPGVFADLPAGESQAAA</sequence>
<dbReference type="Gene3D" id="3.30.565.10">
    <property type="entry name" value="Histidine kinase-like ATPase, C-terminal domain"/>
    <property type="match status" value="1"/>
</dbReference>
<evidence type="ECO:0000259" key="21">
    <source>
        <dbReference type="PROSITE" id="PS50894"/>
    </source>
</evidence>
<dbReference type="SMART" id="SM00052">
    <property type="entry name" value="EAL"/>
    <property type="match status" value="1"/>
</dbReference>
<feature type="domain" description="EAL" evidence="19">
    <location>
        <begin position="867"/>
        <end position="1115"/>
    </location>
</feature>
<evidence type="ECO:0000259" key="20">
    <source>
        <dbReference type="PROSITE" id="PS50885"/>
    </source>
</evidence>
<dbReference type="InterPro" id="IPR036890">
    <property type="entry name" value="HATPase_C_sf"/>
</dbReference>
<evidence type="ECO:0000256" key="16">
    <source>
        <dbReference type="SAM" id="Phobius"/>
    </source>
</evidence>
<evidence type="ECO:0000256" key="7">
    <source>
        <dbReference type="ARBA" id="ARBA00022692"/>
    </source>
</evidence>
<feature type="domain" description="Histidine kinase" evidence="17">
    <location>
        <begin position="265"/>
        <end position="483"/>
    </location>
</feature>
<protein>
    <recommendedName>
        <fullName evidence="3">histidine kinase</fullName>
        <ecNumber evidence="3">2.7.13.3</ecNumber>
    </recommendedName>
</protein>
<evidence type="ECO:0000256" key="6">
    <source>
        <dbReference type="ARBA" id="ARBA00022679"/>
    </source>
</evidence>
<dbReference type="SUPFAM" id="SSF55874">
    <property type="entry name" value="ATPase domain of HSP90 chaperone/DNA topoisomerase II/histidine kinase"/>
    <property type="match status" value="1"/>
</dbReference>
<dbReference type="Gene3D" id="1.20.120.160">
    <property type="entry name" value="HPT domain"/>
    <property type="match status" value="1"/>
</dbReference>
<dbReference type="InterPro" id="IPR003660">
    <property type="entry name" value="HAMP_dom"/>
</dbReference>
<evidence type="ECO:0000256" key="4">
    <source>
        <dbReference type="ARBA" id="ARBA00022475"/>
    </source>
</evidence>
<dbReference type="Pfam" id="PF00072">
    <property type="entry name" value="Response_reg"/>
    <property type="match status" value="1"/>
</dbReference>
<evidence type="ECO:0000256" key="15">
    <source>
        <dbReference type="PROSITE-ProRule" id="PRU00169"/>
    </source>
</evidence>
<dbReference type="Gene3D" id="3.40.50.2300">
    <property type="match status" value="1"/>
</dbReference>
<keyword evidence="6" id="KW-0808">Transferase</keyword>
<dbReference type="Gene3D" id="1.10.287.130">
    <property type="match status" value="1"/>
</dbReference>
<evidence type="ECO:0000256" key="8">
    <source>
        <dbReference type="ARBA" id="ARBA00022741"/>
    </source>
</evidence>
<dbReference type="InterPro" id="IPR004358">
    <property type="entry name" value="Sig_transdc_His_kin-like_C"/>
</dbReference>
<dbReference type="CDD" id="cd17546">
    <property type="entry name" value="REC_hyHK_CKI1_RcsC-like"/>
    <property type="match status" value="1"/>
</dbReference>
<keyword evidence="4" id="KW-1003">Cell membrane</keyword>
<keyword evidence="7 16" id="KW-0812">Transmembrane</keyword>
<comment type="subcellular location">
    <subcellularLocation>
        <location evidence="2">Cell membrane</location>
        <topology evidence="2">Multi-pass membrane protein</topology>
    </subcellularLocation>
</comment>
<dbReference type="SMART" id="SM00387">
    <property type="entry name" value="HATPase_c"/>
    <property type="match status" value="1"/>
</dbReference>
<comment type="catalytic activity">
    <reaction evidence="1">
        <text>ATP + protein L-histidine = ADP + protein N-phospho-L-histidine.</text>
        <dbReference type="EC" id="2.7.13.3"/>
    </reaction>
</comment>
<feature type="domain" description="Response regulatory" evidence="18">
    <location>
        <begin position="604"/>
        <end position="723"/>
    </location>
</feature>
<keyword evidence="12" id="KW-0902">Two-component regulatory system</keyword>
<gene>
    <name evidence="22" type="ORF">GCM10007859_10880</name>
</gene>
<evidence type="ECO:0000256" key="2">
    <source>
        <dbReference type="ARBA" id="ARBA00004651"/>
    </source>
</evidence>
<dbReference type="Pfam" id="PF02518">
    <property type="entry name" value="HATPase_c"/>
    <property type="match status" value="1"/>
</dbReference>
<dbReference type="Pfam" id="PF00563">
    <property type="entry name" value="EAL"/>
    <property type="match status" value="1"/>
</dbReference>
<keyword evidence="10" id="KW-0067">ATP-binding</keyword>
<dbReference type="CDD" id="cd16922">
    <property type="entry name" value="HATPase_EvgS-ArcB-TorS-like"/>
    <property type="match status" value="1"/>
</dbReference>
<dbReference type="SUPFAM" id="SSF47226">
    <property type="entry name" value="Histidine-containing phosphotransfer domain, HPT domain"/>
    <property type="match status" value="1"/>
</dbReference>
<dbReference type="InterPro" id="IPR003661">
    <property type="entry name" value="HisK_dim/P_dom"/>
</dbReference>
<keyword evidence="9" id="KW-0418">Kinase</keyword>
<dbReference type="EMBL" id="BSOY01000017">
    <property type="protein sequence ID" value="GLS01078.1"/>
    <property type="molecule type" value="Genomic_DNA"/>
</dbReference>
<evidence type="ECO:0000256" key="3">
    <source>
        <dbReference type="ARBA" id="ARBA00012438"/>
    </source>
</evidence>
<dbReference type="SUPFAM" id="SSF47384">
    <property type="entry name" value="Homodimeric domain of signal transducing histidine kinase"/>
    <property type="match status" value="1"/>
</dbReference>
<feature type="modified residue" description="4-aspartylphosphate" evidence="15">
    <location>
        <position position="653"/>
    </location>
</feature>
<accession>A0ABQ6BGE3</accession>
<evidence type="ECO:0000256" key="10">
    <source>
        <dbReference type="ARBA" id="ARBA00022840"/>
    </source>
</evidence>
<dbReference type="CDD" id="cd00082">
    <property type="entry name" value="HisKA"/>
    <property type="match status" value="1"/>
</dbReference>
<feature type="modified residue" description="Phosphohistidine" evidence="14">
    <location>
        <position position="804"/>
    </location>
</feature>
<dbReference type="Pfam" id="PF00512">
    <property type="entry name" value="HisKA"/>
    <property type="match status" value="1"/>
</dbReference>
<dbReference type="Proteomes" id="UP001156921">
    <property type="component" value="Unassembled WGS sequence"/>
</dbReference>
<dbReference type="SMART" id="SM00388">
    <property type="entry name" value="HisKA"/>
    <property type="match status" value="1"/>
</dbReference>
<dbReference type="SUPFAM" id="SSF52172">
    <property type="entry name" value="CheY-like"/>
    <property type="match status" value="1"/>
</dbReference>
<dbReference type="PROSITE" id="PS50109">
    <property type="entry name" value="HIS_KIN"/>
    <property type="match status" value="1"/>
</dbReference>
<proteinExistence type="predicted"/>
<keyword evidence="8" id="KW-0547">Nucleotide-binding</keyword>
<dbReference type="Pfam" id="PF01627">
    <property type="entry name" value="Hpt"/>
    <property type="match status" value="1"/>
</dbReference>
<dbReference type="CDD" id="cd01948">
    <property type="entry name" value="EAL"/>
    <property type="match status" value="1"/>
</dbReference>
<evidence type="ECO:0000256" key="14">
    <source>
        <dbReference type="PROSITE-ProRule" id="PRU00110"/>
    </source>
</evidence>
<evidence type="ECO:0000259" key="17">
    <source>
        <dbReference type="PROSITE" id="PS50109"/>
    </source>
</evidence>
<evidence type="ECO:0000256" key="9">
    <source>
        <dbReference type="ARBA" id="ARBA00022777"/>
    </source>
</evidence>
<evidence type="ECO:0000313" key="22">
    <source>
        <dbReference type="EMBL" id="GLS01078.1"/>
    </source>
</evidence>
<dbReference type="InterPro" id="IPR001633">
    <property type="entry name" value="EAL_dom"/>
</dbReference>
<evidence type="ECO:0000259" key="18">
    <source>
        <dbReference type="PROSITE" id="PS50110"/>
    </source>
</evidence>
<dbReference type="PRINTS" id="PR00344">
    <property type="entry name" value="BCTRLSENSOR"/>
</dbReference>
<feature type="transmembrane region" description="Helical" evidence="16">
    <location>
        <begin position="145"/>
        <end position="168"/>
    </location>
</feature>
<reference evidence="23" key="1">
    <citation type="journal article" date="2019" name="Int. J. Syst. Evol. Microbiol.">
        <title>The Global Catalogue of Microorganisms (GCM) 10K type strain sequencing project: providing services to taxonomists for standard genome sequencing and annotation.</title>
        <authorList>
            <consortium name="The Broad Institute Genomics Platform"/>
            <consortium name="The Broad Institute Genome Sequencing Center for Infectious Disease"/>
            <person name="Wu L."/>
            <person name="Ma J."/>
        </authorList>
    </citation>
    <scope>NUCLEOTIDE SEQUENCE [LARGE SCALE GENOMIC DNA]</scope>
    <source>
        <strain evidence="23">NBRC 110107</strain>
    </source>
</reference>
<dbReference type="PROSITE" id="PS50885">
    <property type="entry name" value="HAMP"/>
    <property type="match status" value="1"/>
</dbReference>
<dbReference type="InterPro" id="IPR003594">
    <property type="entry name" value="HATPase_dom"/>
</dbReference>
<feature type="domain" description="HPt" evidence="21">
    <location>
        <begin position="765"/>
        <end position="860"/>
    </location>
</feature>
<evidence type="ECO:0000313" key="23">
    <source>
        <dbReference type="Proteomes" id="UP001156921"/>
    </source>
</evidence>
<feature type="domain" description="HAMP" evidence="20">
    <location>
        <begin position="172"/>
        <end position="225"/>
    </location>
</feature>
<dbReference type="PROSITE" id="PS50110">
    <property type="entry name" value="RESPONSE_REGULATORY"/>
    <property type="match status" value="1"/>
</dbReference>
<dbReference type="InterPro" id="IPR036097">
    <property type="entry name" value="HisK_dim/P_sf"/>
</dbReference>
<dbReference type="PROSITE" id="PS50883">
    <property type="entry name" value="EAL"/>
    <property type="match status" value="1"/>
</dbReference>
<dbReference type="Pfam" id="PF00672">
    <property type="entry name" value="HAMP"/>
    <property type="match status" value="1"/>
</dbReference>
<keyword evidence="13 16" id="KW-0472">Membrane</keyword>
<evidence type="ECO:0000256" key="11">
    <source>
        <dbReference type="ARBA" id="ARBA00022989"/>
    </source>
</evidence>
<evidence type="ECO:0000256" key="5">
    <source>
        <dbReference type="ARBA" id="ARBA00022553"/>
    </source>
</evidence>
<organism evidence="22 23">
    <name type="scientific">Brevundimonas denitrificans</name>
    <dbReference type="NCBI Taxonomy" id="1443434"/>
    <lineage>
        <taxon>Bacteria</taxon>
        <taxon>Pseudomonadati</taxon>
        <taxon>Pseudomonadota</taxon>
        <taxon>Alphaproteobacteria</taxon>
        <taxon>Caulobacterales</taxon>
        <taxon>Caulobacteraceae</taxon>
        <taxon>Brevundimonas</taxon>
    </lineage>
</organism>
<dbReference type="InterPro" id="IPR001789">
    <property type="entry name" value="Sig_transdc_resp-reg_receiver"/>
</dbReference>
<dbReference type="PROSITE" id="PS50894">
    <property type="entry name" value="HPT"/>
    <property type="match status" value="1"/>
</dbReference>
<dbReference type="Gene3D" id="3.20.20.450">
    <property type="entry name" value="EAL domain"/>
    <property type="match status" value="1"/>
</dbReference>